<dbReference type="PROSITE" id="PS50089">
    <property type="entry name" value="ZF_RING_2"/>
    <property type="match status" value="1"/>
</dbReference>
<evidence type="ECO:0000256" key="3">
    <source>
        <dbReference type="ARBA" id="ARBA00022723"/>
    </source>
</evidence>
<keyword evidence="8" id="KW-0812">Transmembrane</keyword>
<keyword evidence="8" id="KW-1133">Transmembrane helix</keyword>
<evidence type="ECO:0000313" key="10">
    <source>
        <dbReference type="EMBL" id="TVU33275.1"/>
    </source>
</evidence>
<feature type="transmembrane region" description="Helical" evidence="8">
    <location>
        <begin position="6"/>
        <end position="30"/>
    </location>
</feature>
<dbReference type="GO" id="GO:0008270">
    <property type="term" value="F:zinc ion binding"/>
    <property type="evidence" value="ECO:0007669"/>
    <property type="project" value="UniProtKB-KW"/>
</dbReference>
<evidence type="ECO:0000256" key="4">
    <source>
        <dbReference type="ARBA" id="ARBA00022771"/>
    </source>
</evidence>
<comment type="catalytic activity">
    <reaction evidence="1">
        <text>S-ubiquitinyl-[E2 ubiquitin-conjugating enzyme]-L-cysteine + [acceptor protein]-L-lysine = [E2 ubiquitin-conjugating enzyme]-L-cysteine + N(6)-ubiquitinyl-[acceptor protein]-L-lysine.</text>
        <dbReference type="EC" id="2.3.2.27"/>
    </reaction>
</comment>
<keyword evidence="8" id="KW-0472">Membrane</keyword>
<keyword evidence="4 7" id="KW-0863">Zinc-finger</keyword>
<dbReference type="EMBL" id="RWGY01000011">
    <property type="protein sequence ID" value="TVU33275.1"/>
    <property type="molecule type" value="Genomic_DNA"/>
</dbReference>
<sequence>MWGCLYRLIVLVHLNLLCIGLTGFLLYSLVRCVQKPHHRTSDVVALSFGLAIVVAASAFAYPILCGAGGLFPWNALGRLLRRCLPCFRTARPDAAAAGGDDGAGALERVVVQRQGDRVVALQREPPARRRSQVFEALGVVGDIMFASPGGTGRRLAIVSGTPVGAAADIVPAYEQPSLPDGGASSDCAVCLGDVGKREMVRRLPACLQMFHQHCIDPWLNGHSTCPVCLCDVFAPVPGQAV</sequence>
<evidence type="ECO:0000313" key="11">
    <source>
        <dbReference type="Proteomes" id="UP000324897"/>
    </source>
</evidence>
<protein>
    <recommendedName>
        <fullName evidence="2">RING-type E3 ubiquitin transferase</fullName>
        <ecNumber evidence="2">2.3.2.27</ecNumber>
    </recommendedName>
</protein>
<evidence type="ECO:0000256" key="1">
    <source>
        <dbReference type="ARBA" id="ARBA00000900"/>
    </source>
</evidence>
<dbReference type="PANTHER" id="PTHR14155:SF625">
    <property type="entry name" value="OS02G0248240 PROTEIN"/>
    <property type="match status" value="1"/>
</dbReference>
<name>A0A5J9VBF0_9POAL</name>
<feature type="transmembrane region" description="Helical" evidence="8">
    <location>
        <begin position="42"/>
        <end position="64"/>
    </location>
</feature>
<evidence type="ECO:0000256" key="2">
    <source>
        <dbReference type="ARBA" id="ARBA00012483"/>
    </source>
</evidence>
<reference evidence="10 11" key="1">
    <citation type="journal article" date="2019" name="Sci. Rep.">
        <title>A high-quality genome of Eragrostis curvula grass provides insights into Poaceae evolution and supports new strategies to enhance forage quality.</title>
        <authorList>
            <person name="Carballo J."/>
            <person name="Santos B.A.C.M."/>
            <person name="Zappacosta D."/>
            <person name="Garbus I."/>
            <person name="Selva J.P."/>
            <person name="Gallo C.A."/>
            <person name="Diaz A."/>
            <person name="Albertini E."/>
            <person name="Caccamo M."/>
            <person name="Echenique V."/>
        </authorList>
    </citation>
    <scope>NUCLEOTIDE SEQUENCE [LARGE SCALE GENOMIC DNA]</scope>
    <source>
        <strain evidence="11">cv. Victoria</strain>
        <tissue evidence="10">Leaf</tissue>
    </source>
</reference>
<dbReference type="SUPFAM" id="SSF57850">
    <property type="entry name" value="RING/U-box"/>
    <property type="match status" value="1"/>
</dbReference>
<feature type="non-terminal residue" evidence="10">
    <location>
        <position position="1"/>
    </location>
</feature>
<dbReference type="Proteomes" id="UP000324897">
    <property type="component" value="Chromosome 1"/>
</dbReference>
<evidence type="ECO:0000256" key="7">
    <source>
        <dbReference type="PROSITE-ProRule" id="PRU00175"/>
    </source>
</evidence>
<evidence type="ECO:0000256" key="5">
    <source>
        <dbReference type="ARBA" id="ARBA00022833"/>
    </source>
</evidence>
<evidence type="ECO:0000256" key="6">
    <source>
        <dbReference type="ARBA" id="ARBA00024209"/>
    </source>
</evidence>
<dbReference type="EC" id="2.3.2.27" evidence="2"/>
<dbReference type="GO" id="GO:0061630">
    <property type="term" value="F:ubiquitin protein ligase activity"/>
    <property type="evidence" value="ECO:0007669"/>
    <property type="project" value="UniProtKB-EC"/>
</dbReference>
<keyword evidence="11" id="KW-1185">Reference proteome</keyword>
<feature type="domain" description="RING-type" evidence="9">
    <location>
        <begin position="187"/>
        <end position="228"/>
    </location>
</feature>
<dbReference type="InterPro" id="IPR001841">
    <property type="entry name" value="Znf_RING"/>
</dbReference>
<evidence type="ECO:0000256" key="8">
    <source>
        <dbReference type="SAM" id="Phobius"/>
    </source>
</evidence>
<dbReference type="OrthoDB" id="8062037at2759"/>
<proteinExistence type="inferred from homology"/>
<dbReference type="AlphaFoldDB" id="A0A5J9VBF0"/>
<keyword evidence="3" id="KW-0479">Metal-binding</keyword>
<comment type="caution">
    <text evidence="10">The sequence shown here is derived from an EMBL/GenBank/DDBJ whole genome shotgun (WGS) entry which is preliminary data.</text>
</comment>
<dbReference type="Gene3D" id="3.30.40.10">
    <property type="entry name" value="Zinc/RING finger domain, C3HC4 (zinc finger)"/>
    <property type="match status" value="1"/>
</dbReference>
<evidence type="ECO:0000259" key="9">
    <source>
        <dbReference type="PROSITE" id="PS50089"/>
    </source>
</evidence>
<gene>
    <name evidence="10" type="ORF">EJB05_25067</name>
</gene>
<organism evidence="10 11">
    <name type="scientific">Eragrostis curvula</name>
    <name type="common">weeping love grass</name>
    <dbReference type="NCBI Taxonomy" id="38414"/>
    <lineage>
        <taxon>Eukaryota</taxon>
        <taxon>Viridiplantae</taxon>
        <taxon>Streptophyta</taxon>
        <taxon>Embryophyta</taxon>
        <taxon>Tracheophyta</taxon>
        <taxon>Spermatophyta</taxon>
        <taxon>Magnoliopsida</taxon>
        <taxon>Liliopsida</taxon>
        <taxon>Poales</taxon>
        <taxon>Poaceae</taxon>
        <taxon>PACMAD clade</taxon>
        <taxon>Chloridoideae</taxon>
        <taxon>Eragrostideae</taxon>
        <taxon>Eragrostidinae</taxon>
        <taxon>Eragrostis</taxon>
    </lineage>
</organism>
<dbReference type="Gramene" id="TVU33275">
    <property type="protein sequence ID" value="TVU33275"/>
    <property type="gene ID" value="EJB05_25067"/>
</dbReference>
<dbReference type="PANTHER" id="PTHR14155">
    <property type="entry name" value="RING FINGER DOMAIN-CONTAINING"/>
    <property type="match status" value="1"/>
</dbReference>
<dbReference type="InterPro" id="IPR013083">
    <property type="entry name" value="Znf_RING/FYVE/PHD"/>
</dbReference>
<dbReference type="Pfam" id="PF13639">
    <property type="entry name" value="zf-RING_2"/>
    <property type="match status" value="1"/>
</dbReference>
<keyword evidence="5" id="KW-0862">Zinc</keyword>
<dbReference type="InterPro" id="IPR053238">
    <property type="entry name" value="RING-H2_zinc_finger"/>
</dbReference>
<accession>A0A5J9VBF0</accession>
<comment type="similarity">
    <text evidence="6">Belongs to the RING-type zinc finger family. ATL subfamily.</text>
</comment>
<dbReference type="SMART" id="SM00184">
    <property type="entry name" value="RING"/>
    <property type="match status" value="1"/>
</dbReference>